<keyword evidence="2 4" id="KW-0863">Zinc-finger</keyword>
<feature type="domain" description="MYND-type" evidence="5">
    <location>
        <begin position="271"/>
        <end position="312"/>
    </location>
</feature>
<name>A0AAD8YAW0_9STRA</name>
<organism evidence="6 7">
    <name type="scientific">Skeletonema marinoi</name>
    <dbReference type="NCBI Taxonomy" id="267567"/>
    <lineage>
        <taxon>Eukaryota</taxon>
        <taxon>Sar</taxon>
        <taxon>Stramenopiles</taxon>
        <taxon>Ochrophyta</taxon>
        <taxon>Bacillariophyta</taxon>
        <taxon>Coscinodiscophyceae</taxon>
        <taxon>Thalassiosirophycidae</taxon>
        <taxon>Thalassiosirales</taxon>
        <taxon>Skeletonemataceae</taxon>
        <taxon>Skeletonema</taxon>
        <taxon>Skeletonema marinoi-dohrnii complex</taxon>
    </lineage>
</organism>
<dbReference type="AlphaFoldDB" id="A0AAD8YAW0"/>
<evidence type="ECO:0000259" key="5">
    <source>
        <dbReference type="PROSITE" id="PS50865"/>
    </source>
</evidence>
<dbReference type="PROSITE" id="PS50865">
    <property type="entry name" value="ZF_MYND_2"/>
    <property type="match status" value="1"/>
</dbReference>
<gene>
    <name evidence="6" type="ORF">QTG54_006673</name>
</gene>
<dbReference type="InterPro" id="IPR002893">
    <property type="entry name" value="Znf_MYND"/>
</dbReference>
<dbReference type="SUPFAM" id="SSF144232">
    <property type="entry name" value="HIT/MYND zinc finger-like"/>
    <property type="match status" value="1"/>
</dbReference>
<dbReference type="EMBL" id="JATAAI010000010">
    <property type="protein sequence ID" value="KAK1743076.1"/>
    <property type="molecule type" value="Genomic_DNA"/>
</dbReference>
<keyword evidence="3" id="KW-0862">Zinc</keyword>
<dbReference type="Pfam" id="PF01753">
    <property type="entry name" value="zf-MYND"/>
    <property type="match status" value="1"/>
</dbReference>
<comment type="caution">
    <text evidence="6">The sequence shown here is derived from an EMBL/GenBank/DDBJ whole genome shotgun (WGS) entry which is preliminary data.</text>
</comment>
<evidence type="ECO:0000256" key="1">
    <source>
        <dbReference type="ARBA" id="ARBA00022723"/>
    </source>
</evidence>
<keyword evidence="1" id="KW-0479">Metal-binding</keyword>
<evidence type="ECO:0000313" key="6">
    <source>
        <dbReference type="EMBL" id="KAK1743076.1"/>
    </source>
</evidence>
<proteinExistence type="predicted"/>
<evidence type="ECO:0000256" key="4">
    <source>
        <dbReference type="PROSITE-ProRule" id="PRU00134"/>
    </source>
</evidence>
<evidence type="ECO:0000256" key="3">
    <source>
        <dbReference type="ARBA" id="ARBA00022833"/>
    </source>
</evidence>
<protein>
    <recommendedName>
        <fullName evidence="5">MYND-type domain-containing protein</fullName>
    </recommendedName>
</protein>
<keyword evidence="7" id="KW-1185">Reference proteome</keyword>
<accession>A0AAD8YAW0</accession>
<reference evidence="6" key="1">
    <citation type="submission" date="2023-06" db="EMBL/GenBank/DDBJ databases">
        <title>Survivors Of The Sea: Transcriptome response of Skeletonema marinoi to long-term dormancy.</title>
        <authorList>
            <person name="Pinder M.I.M."/>
            <person name="Kourtchenko O."/>
            <person name="Robertson E.K."/>
            <person name="Larsson T."/>
            <person name="Maumus F."/>
            <person name="Osuna-Cruz C.M."/>
            <person name="Vancaester E."/>
            <person name="Stenow R."/>
            <person name="Vandepoele K."/>
            <person name="Ploug H."/>
            <person name="Bruchert V."/>
            <person name="Godhe A."/>
            <person name="Topel M."/>
        </authorList>
    </citation>
    <scope>NUCLEOTIDE SEQUENCE</scope>
    <source>
        <strain evidence="6">R05AC</strain>
    </source>
</reference>
<dbReference type="PROSITE" id="PS01360">
    <property type="entry name" value="ZF_MYND_1"/>
    <property type="match status" value="1"/>
</dbReference>
<dbReference type="Proteomes" id="UP001224775">
    <property type="component" value="Unassembled WGS sequence"/>
</dbReference>
<evidence type="ECO:0000256" key="2">
    <source>
        <dbReference type="ARBA" id="ARBA00022771"/>
    </source>
</evidence>
<dbReference type="GO" id="GO:0008270">
    <property type="term" value="F:zinc ion binding"/>
    <property type="evidence" value="ECO:0007669"/>
    <property type="project" value="UniProtKB-KW"/>
</dbReference>
<sequence>MPNGTESEEGELTMEKLLSLLVYEWQLSRTSPMGKPIGGVETRGNETSIALTPLTMYEKGCPPNFGVFYDTAKSLDGMENKRDAFRWYARSRLYYSCSTLCVAFVEFVVPELKRRGVDEVTVSSVLPSGTKTKKVCLDKIRVKSVFYTPKNVHVIRFHYFFGEKRDLIEVGGSHNNLECSDTGLIFDPTLGQLTGSMKPATFLSQDLFEKGFCGEVMQYMDSPGKDIQEQKQRDVDMAAMNKKPASHPKRIAQRVVDLFLSGESDAETRYCASCLGIAADGRKLLRCTRCNRVCYCSKYCQILDWKSHKTMCFGN</sequence>
<dbReference type="Gene3D" id="6.10.140.2220">
    <property type="match status" value="1"/>
</dbReference>
<evidence type="ECO:0000313" key="7">
    <source>
        <dbReference type="Proteomes" id="UP001224775"/>
    </source>
</evidence>